<keyword evidence="1" id="KW-0812">Transmembrane</keyword>
<evidence type="ECO:0000256" key="1">
    <source>
        <dbReference type="SAM" id="Phobius"/>
    </source>
</evidence>
<evidence type="ECO:0000313" key="3">
    <source>
        <dbReference type="Proteomes" id="UP000234681"/>
    </source>
</evidence>
<keyword evidence="1" id="KW-0472">Membrane</keyword>
<protein>
    <submittedName>
        <fullName evidence="2">ATPase, H transporting, lysosomal V1 subunit G3 (Predicted), isoform CRA_b</fullName>
    </submittedName>
</protein>
<proteinExistence type="predicted"/>
<accession>A6ICK7</accession>
<sequence>MAIRVSELDPELSGKHWQPWIPSGSVTPASRPFTYCKVRTRSNSSIVGWGRGVCLFVFLFLVKFSLYSSDCPDFTLWL</sequence>
<reference evidence="2 3" key="1">
    <citation type="submission" date="2005-09" db="EMBL/GenBank/DDBJ databases">
        <authorList>
            <person name="Mural R.J."/>
            <person name="Li P.W."/>
            <person name="Adams M.D."/>
            <person name="Amanatides P.G."/>
            <person name="Baden-Tillson H."/>
            <person name="Barnstead M."/>
            <person name="Chin S.H."/>
            <person name="Dew I."/>
            <person name="Evans C.A."/>
            <person name="Ferriera S."/>
            <person name="Flanigan M."/>
            <person name="Fosler C."/>
            <person name="Glodek A."/>
            <person name="Gu Z."/>
            <person name="Holt R.A."/>
            <person name="Jennings D."/>
            <person name="Kraft C.L."/>
            <person name="Lu F."/>
            <person name="Nguyen T."/>
            <person name="Nusskern D.R."/>
            <person name="Pfannkoch C.M."/>
            <person name="Sitter C."/>
            <person name="Sutton G.G."/>
            <person name="Venter J.C."/>
            <person name="Wang Z."/>
            <person name="Woodage T."/>
            <person name="Zheng X.H."/>
            <person name="Zhong F."/>
        </authorList>
    </citation>
    <scope>NUCLEOTIDE SEQUENCE [LARGE SCALE GENOMIC DNA]</scope>
    <source>
        <strain>BN</strain>
        <strain evidence="3">Sprague-Dawley</strain>
    </source>
</reference>
<organism evidence="2 3">
    <name type="scientific">Rattus norvegicus</name>
    <name type="common">Rat</name>
    <dbReference type="NCBI Taxonomy" id="10116"/>
    <lineage>
        <taxon>Eukaryota</taxon>
        <taxon>Metazoa</taxon>
        <taxon>Chordata</taxon>
        <taxon>Craniata</taxon>
        <taxon>Vertebrata</taxon>
        <taxon>Euteleostomi</taxon>
        <taxon>Mammalia</taxon>
        <taxon>Eutheria</taxon>
        <taxon>Euarchontoglires</taxon>
        <taxon>Glires</taxon>
        <taxon>Rodentia</taxon>
        <taxon>Myomorpha</taxon>
        <taxon>Muroidea</taxon>
        <taxon>Muridae</taxon>
        <taxon>Murinae</taxon>
        <taxon>Rattus</taxon>
    </lineage>
</organism>
<keyword evidence="1" id="KW-1133">Transmembrane helix</keyword>
<name>A6ICK7_RAT</name>
<gene>
    <name evidence="2" type="primary">Atp6v1g3_predicted</name>
    <name evidence="2" type="ORF">rCG_46428</name>
</gene>
<feature type="transmembrane region" description="Helical" evidence="1">
    <location>
        <begin position="49"/>
        <end position="68"/>
    </location>
</feature>
<evidence type="ECO:0000313" key="2">
    <source>
        <dbReference type="EMBL" id="EDM09641.1"/>
    </source>
</evidence>
<dbReference type="AlphaFoldDB" id="A6ICK7"/>
<dbReference type="EMBL" id="CH473958">
    <property type="protein sequence ID" value="EDM09641.1"/>
    <property type="molecule type" value="Genomic_DNA"/>
</dbReference>
<dbReference type="Proteomes" id="UP000234681">
    <property type="component" value="Chromosome 13"/>
</dbReference>